<dbReference type="AlphaFoldDB" id="A0A955I0K7"/>
<accession>A0A955I0K7</accession>
<dbReference type="EMBL" id="JAGQLN010000003">
    <property type="protein sequence ID" value="MCA9376485.1"/>
    <property type="molecule type" value="Genomic_DNA"/>
</dbReference>
<dbReference type="SUPFAM" id="SSF53271">
    <property type="entry name" value="PRTase-like"/>
    <property type="match status" value="1"/>
</dbReference>
<protein>
    <submittedName>
        <fullName evidence="2">Uracil phosphoribosyltransferase</fullName>
        <ecNumber evidence="2">2.4.2.9</ecNumber>
    </submittedName>
</protein>
<dbReference type="InterPro" id="IPR029057">
    <property type="entry name" value="PRTase-like"/>
</dbReference>
<dbReference type="GO" id="GO:0004845">
    <property type="term" value="F:uracil phosphoribosyltransferase activity"/>
    <property type="evidence" value="ECO:0007669"/>
    <property type="project" value="UniProtKB-EC"/>
</dbReference>
<gene>
    <name evidence="2" type="primary">upp</name>
    <name evidence="2" type="ORF">KC685_01025</name>
</gene>
<sequence length="216" mass="24339">MNLKVVDHPIVHELITKLRDVNTGTELYRIYSVQLTELLVYEALRDLSTTGKKVRTQTEAEYEGVLVSEKIAFISILRAGLAMMIKPLEMFPEAEFHAVGIKRDEEDPFNADPVFYLDRLYEIGKNIDRIIIVDPMFATGGTMLTLLRGLVEERGFKGRIDIVNFIVAKVGAEKVSEKYPEVRFTCAGYDSELNVKGYIVPGLGDAGDRFFGVNQK</sequence>
<name>A0A955I0K7_9BACT</name>
<dbReference type="Proteomes" id="UP000741282">
    <property type="component" value="Unassembled WGS sequence"/>
</dbReference>
<dbReference type="NCBIfam" id="NF001097">
    <property type="entry name" value="PRK00129.1"/>
    <property type="match status" value="1"/>
</dbReference>
<dbReference type="CDD" id="cd06223">
    <property type="entry name" value="PRTases_typeI"/>
    <property type="match status" value="1"/>
</dbReference>
<keyword evidence="2" id="KW-0808">Transferase</keyword>
<evidence type="ECO:0000313" key="3">
    <source>
        <dbReference type="Proteomes" id="UP000741282"/>
    </source>
</evidence>
<dbReference type="Gene3D" id="3.40.50.2020">
    <property type="match status" value="1"/>
</dbReference>
<keyword evidence="2" id="KW-0328">Glycosyltransferase</keyword>
<organism evidence="2 3">
    <name type="scientific">Candidatus Dojkabacteria bacterium</name>
    <dbReference type="NCBI Taxonomy" id="2099670"/>
    <lineage>
        <taxon>Bacteria</taxon>
        <taxon>Candidatus Dojkabacteria</taxon>
    </lineage>
</organism>
<dbReference type="EC" id="2.4.2.9" evidence="2"/>
<reference evidence="2" key="1">
    <citation type="submission" date="2020-04" db="EMBL/GenBank/DDBJ databases">
        <authorList>
            <person name="Zhang T."/>
        </authorList>
    </citation>
    <scope>NUCLEOTIDE SEQUENCE</scope>
    <source>
        <strain evidence="2">HKST-UBA17</strain>
    </source>
</reference>
<feature type="domain" description="Phosphoribosyltransferase" evidence="1">
    <location>
        <begin position="5"/>
        <end position="212"/>
    </location>
</feature>
<comment type="caution">
    <text evidence="2">The sequence shown here is derived from an EMBL/GenBank/DDBJ whole genome shotgun (WGS) entry which is preliminary data.</text>
</comment>
<dbReference type="Pfam" id="PF14681">
    <property type="entry name" value="UPRTase"/>
    <property type="match status" value="1"/>
</dbReference>
<reference evidence="2" key="2">
    <citation type="journal article" date="2021" name="Microbiome">
        <title>Successional dynamics and alternative stable states in a saline activated sludge microbial community over 9 years.</title>
        <authorList>
            <person name="Wang Y."/>
            <person name="Ye J."/>
            <person name="Ju F."/>
            <person name="Liu L."/>
            <person name="Boyd J.A."/>
            <person name="Deng Y."/>
            <person name="Parks D.H."/>
            <person name="Jiang X."/>
            <person name="Yin X."/>
            <person name="Woodcroft B.J."/>
            <person name="Tyson G.W."/>
            <person name="Hugenholtz P."/>
            <person name="Polz M.F."/>
            <person name="Zhang T."/>
        </authorList>
    </citation>
    <scope>NUCLEOTIDE SEQUENCE</scope>
    <source>
        <strain evidence="2">HKST-UBA17</strain>
    </source>
</reference>
<evidence type="ECO:0000313" key="2">
    <source>
        <dbReference type="EMBL" id="MCA9376485.1"/>
    </source>
</evidence>
<dbReference type="InterPro" id="IPR000836">
    <property type="entry name" value="PRTase_dom"/>
</dbReference>
<evidence type="ECO:0000259" key="1">
    <source>
        <dbReference type="Pfam" id="PF14681"/>
    </source>
</evidence>
<proteinExistence type="predicted"/>